<dbReference type="PANTHER" id="PTHR11339:SF374">
    <property type="entry name" value="ZONADHESIN"/>
    <property type="match status" value="1"/>
</dbReference>
<evidence type="ECO:0000259" key="7">
    <source>
        <dbReference type="PROSITE" id="PS51233"/>
    </source>
</evidence>
<dbReference type="SMART" id="SM00137">
    <property type="entry name" value="MAM"/>
    <property type="match status" value="2"/>
</dbReference>
<dbReference type="InterPro" id="IPR001007">
    <property type="entry name" value="VWF_dom"/>
</dbReference>
<evidence type="ECO:0000256" key="4">
    <source>
        <dbReference type="SAM" id="MobiDB-lite"/>
    </source>
</evidence>
<feature type="compositionally biased region" description="Basic and acidic residues" evidence="4">
    <location>
        <begin position="1052"/>
        <end position="1061"/>
    </location>
</feature>
<dbReference type="InterPro" id="IPR000998">
    <property type="entry name" value="MAM_dom"/>
</dbReference>
<dbReference type="InterPro" id="IPR001846">
    <property type="entry name" value="VWF_type-D"/>
</dbReference>
<dbReference type="CDD" id="cd06263">
    <property type="entry name" value="MAM"/>
    <property type="match status" value="2"/>
</dbReference>
<dbReference type="PROSITE" id="PS51233">
    <property type="entry name" value="VWFD"/>
    <property type="match status" value="2"/>
</dbReference>
<feature type="domain" description="VWFD" evidence="7">
    <location>
        <begin position="479"/>
        <end position="653"/>
    </location>
</feature>
<dbReference type="PROSITE" id="PS50060">
    <property type="entry name" value="MAM_2"/>
    <property type="match status" value="2"/>
</dbReference>
<dbReference type="SMART" id="SM00216">
    <property type="entry name" value="VWD"/>
    <property type="match status" value="2"/>
</dbReference>
<keyword evidence="9" id="KW-1185">Reference proteome</keyword>
<dbReference type="InterPro" id="IPR014853">
    <property type="entry name" value="VWF/SSPO/ZAN-like_Cys-rich_dom"/>
</dbReference>
<accession>A0ABV0SFI5</accession>
<proteinExistence type="predicted"/>
<keyword evidence="2" id="KW-1015">Disulfide bond</keyword>
<dbReference type="SUPFAM" id="SSF57567">
    <property type="entry name" value="Serine protease inhibitors"/>
    <property type="match status" value="2"/>
</dbReference>
<dbReference type="SUPFAM" id="SSF49899">
    <property type="entry name" value="Concanavalin A-like lectins/glucanases"/>
    <property type="match status" value="2"/>
</dbReference>
<feature type="domain" description="MAM" evidence="6">
    <location>
        <begin position="36"/>
        <end position="199"/>
    </location>
</feature>
<evidence type="ECO:0008006" key="10">
    <source>
        <dbReference type="Google" id="ProtNLM"/>
    </source>
</evidence>
<feature type="region of interest" description="Disordered" evidence="4">
    <location>
        <begin position="1018"/>
        <end position="1069"/>
    </location>
</feature>
<sequence length="1069" mass="117155">MERFKFLILLFWVSGCKAGQAQQSLQRNQREDVVLTSCDFNHDSQPFCSFSQDTSDNSDWTRHSGPTPTPGTGPSGDYPDGNGYYIYHECDNVYNGQKARLLSPAISSAASKICVQFQYHMYGTDTQNVLRVLSKTSSGEEEVWKKMGFQSPSWLGGSVTVSKPSSQNVTIVFEAQRGMSASCDSALDNIVITEGECAVCISGCDFDTMDDLCGWTVYNENPEVFGFTQWAGATGTVGTGPEDDFSKPGFGMYMLLDSLDAIPGESSQMRSPVLPSSSRCLELSFHYYLYGTSSTMELSVHTITAGGSLGSALFTVKGNQGQHWLPADVRLQGTADTQFAIVGTYGETPETDIAVDAVCIKTCTEPCPPNAEYIYCGPACIPTCMEPSTNCSGSCISGCFCKPGFVFKGRHCVPLDKCGCLDDDNKYYEPGEIVSQNGCSKLCRCLGNYTIECVDNSCDPTEECQEVNGVSSCYPKGTSTCVASGDPHYTTFDKHNYNFMGNCSYLMSATCNDTIQSYFEVHTDNENRFNSPTISYVKAVHVYVYMMKISILKGGTVQVNGTNVNLPVNPDPGVSVFMSGKHYTVSTNFGLTVRYDGNHFMDIKVIKDYKDKLCGLCGDYNGNTKDDFRKPDGTLTSDPNDFGHSWNTDPECNKKPNTTVPGCDQEEEELFESCGYCGILLDKNGPFAACHSRVNPNNYFRDCVFDLCELNGAKPILCEAIEAYINECQDRGVNIGQWRNETFCPLNCPTNSHYEPCADPCQETCSKETSSCSGPCSEACVCDPGYVLSAGKCVEKNTCGCTHTNGLYYEPGEEFYVEDCKLKCTCDAPSVTCDASECPPMHECKVQDGDLGCYPTGSQDCVVSGDPHYNTFDKKFYSFMGTCTYTLARTCKNNTGPWFSVEAKNENRGAPGLSYLRKLYITVNGITVTLMKSRRTLVNGIRVALPHSPSPLMSLSLAGQYVTFETPFGLRVRWDGNHYAQISVPSSYYDQMCGLCGDYDGNPDNDFTKPDGTLVGNVNDFGNSWETEEDEDDSCTPNTKPDPDCDPSLEAELEKPDKCGKLQDPTGPF</sequence>
<dbReference type="InterPro" id="IPR036084">
    <property type="entry name" value="Ser_inhib-like_sf"/>
</dbReference>
<feature type="non-terminal residue" evidence="8">
    <location>
        <position position="1069"/>
    </location>
</feature>
<evidence type="ECO:0000313" key="9">
    <source>
        <dbReference type="Proteomes" id="UP001434883"/>
    </source>
</evidence>
<dbReference type="InterPro" id="IPR002919">
    <property type="entry name" value="TIL_dom"/>
</dbReference>
<evidence type="ECO:0000256" key="5">
    <source>
        <dbReference type="SAM" id="SignalP"/>
    </source>
</evidence>
<dbReference type="InterPro" id="IPR050780">
    <property type="entry name" value="Mucin_vWF_Thrombospondin_sf"/>
</dbReference>
<dbReference type="Pfam" id="PF12714">
    <property type="entry name" value="TILa"/>
    <property type="match status" value="2"/>
</dbReference>
<protein>
    <recommendedName>
        <fullName evidence="10">Zonadhesin-like</fullName>
    </recommendedName>
</protein>
<dbReference type="Pfam" id="PF00094">
    <property type="entry name" value="VWD"/>
    <property type="match status" value="2"/>
</dbReference>
<dbReference type="CDD" id="cd19941">
    <property type="entry name" value="TIL"/>
    <property type="match status" value="2"/>
</dbReference>
<keyword evidence="5" id="KW-0732">Signal</keyword>
<evidence type="ECO:0000259" key="6">
    <source>
        <dbReference type="PROSITE" id="PS50060"/>
    </source>
</evidence>
<dbReference type="PROSITE" id="PS51257">
    <property type="entry name" value="PROKAR_LIPOPROTEIN"/>
    <property type="match status" value="1"/>
</dbReference>
<dbReference type="Proteomes" id="UP001434883">
    <property type="component" value="Unassembled WGS sequence"/>
</dbReference>
<feature type="domain" description="MAM" evidence="6">
    <location>
        <begin position="202"/>
        <end position="369"/>
    </location>
</feature>
<keyword evidence="1" id="KW-0677">Repeat</keyword>
<dbReference type="SMART" id="SM00215">
    <property type="entry name" value="VWC_out"/>
    <property type="match status" value="1"/>
</dbReference>
<dbReference type="Pfam" id="PF01826">
    <property type="entry name" value="TIL"/>
    <property type="match status" value="2"/>
</dbReference>
<feature type="region of interest" description="Disordered" evidence="4">
    <location>
        <begin position="51"/>
        <end position="78"/>
    </location>
</feature>
<name>A0ABV0SFI5_9TELE</name>
<dbReference type="Gene3D" id="2.10.25.10">
    <property type="entry name" value="Laminin"/>
    <property type="match status" value="2"/>
</dbReference>
<dbReference type="Pfam" id="PF00629">
    <property type="entry name" value="MAM"/>
    <property type="match status" value="2"/>
</dbReference>
<feature type="chain" id="PRO_5046788754" description="Zonadhesin-like" evidence="5">
    <location>
        <begin position="19"/>
        <end position="1069"/>
    </location>
</feature>
<evidence type="ECO:0000256" key="1">
    <source>
        <dbReference type="ARBA" id="ARBA00022737"/>
    </source>
</evidence>
<feature type="domain" description="VWFD" evidence="7">
    <location>
        <begin position="859"/>
        <end position="1036"/>
    </location>
</feature>
<gene>
    <name evidence="8" type="ORF">XENOCAPTIV_005912</name>
</gene>
<dbReference type="InterPro" id="IPR025615">
    <property type="entry name" value="TILa_dom"/>
</dbReference>
<keyword evidence="3" id="KW-0325">Glycoprotein</keyword>
<dbReference type="InterPro" id="IPR013320">
    <property type="entry name" value="ConA-like_dom_sf"/>
</dbReference>
<dbReference type="Pfam" id="PF08742">
    <property type="entry name" value="C8"/>
    <property type="match status" value="1"/>
</dbReference>
<dbReference type="Gene3D" id="2.60.120.200">
    <property type="match status" value="2"/>
</dbReference>
<dbReference type="PANTHER" id="PTHR11339">
    <property type="entry name" value="EXTRACELLULAR MATRIX GLYCOPROTEIN RELATED"/>
    <property type="match status" value="1"/>
</dbReference>
<organism evidence="8 9">
    <name type="scientific">Xenoophorus captivus</name>
    <dbReference type="NCBI Taxonomy" id="1517983"/>
    <lineage>
        <taxon>Eukaryota</taxon>
        <taxon>Metazoa</taxon>
        <taxon>Chordata</taxon>
        <taxon>Craniata</taxon>
        <taxon>Vertebrata</taxon>
        <taxon>Euteleostomi</taxon>
        <taxon>Actinopterygii</taxon>
        <taxon>Neopterygii</taxon>
        <taxon>Teleostei</taxon>
        <taxon>Neoteleostei</taxon>
        <taxon>Acanthomorphata</taxon>
        <taxon>Ovalentaria</taxon>
        <taxon>Atherinomorphae</taxon>
        <taxon>Cyprinodontiformes</taxon>
        <taxon>Goodeidae</taxon>
        <taxon>Xenoophorus</taxon>
    </lineage>
</organism>
<reference evidence="8 9" key="1">
    <citation type="submission" date="2021-06" db="EMBL/GenBank/DDBJ databases">
        <authorList>
            <person name="Palmer J.M."/>
        </authorList>
    </citation>
    <scope>NUCLEOTIDE SEQUENCE [LARGE SCALE GENOMIC DNA]</scope>
    <source>
        <strain evidence="8 9">XC_2019</strain>
        <tissue evidence="8">Muscle</tissue>
    </source>
</reference>
<evidence type="ECO:0000313" key="8">
    <source>
        <dbReference type="EMBL" id="MEQ2218631.1"/>
    </source>
</evidence>
<feature type="compositionally biased region" description="Low complexity" evidence="4">
    <location>
        <begin position="64"/>
        <end position="78"/>
    </location>
</feature>
<dbReference type="SMART" id="SM00832">
    <property type="entry name" value="C8"/>
    <property type="match status" value="1"/>
</dbReference>
<dbReference type="EMBL" id="JAHRIN010077268">
    <property type="protein sequence ID" value="MEQ2218631.1"/>
    <property type="molecule type" value="Genomic_DNA"/>
</dbReference>
<feature type="signal peptide" evidence="5">
    <location>
        <begin position="1"/>
        <end position="18"/>
    </location>
</feature>
<comment type="caution">
    <text evidence="8">The sequence shown here is derived from an EMBL/GenBank/DDBJ whole genome shotgun (WGS) entry which is preliminary data.</text>
</comment>
<evidence type="ECO:0000256" key="2">
    <source>
        <dbReference type="ARBA" id="ARBA00023157"/>
    </source>
</evidence>
<evidence type="ECO:0000256" key="3">
    <source>
        <dbReference type="ARBA" id="ARBA00023180"/>
    </source>
</evidence>